<keyword evidence="7 9" id="KW-0408">Iron</keyword>
<evidence type="ECO:0000313" key="13">
    <source>
        <dbReference type="Proteomes" id="UP001063166"/>
    </source>
</evidence>
<evidence type="ECO:0000256" key="1">
    <source>
        <dbReference type="ARBA" id="ARBA00001971"/>
    </source>
</evidence>
<dbReference type="Pfam" id="PF00067">
    <property type="entry name" value="p450"/>
    <property type="match status" value="1"/>
</dbReference>
<comment type="pathway">
    <text evidence="2">Secondary metabolite biosynthesis.</text>
</comment>
<keyword evidence="6 10" id="KW-0560">Oxidoreductase</keyword>
<evidence type="ECO:0000256" key="7">
    <source>
        <dbReference type="ARBA" id="ARBA00023004"/>
    </source>
</evidence>
<dbReference type="EMBL" id="BRPK01000019">
    <property type="protein sequence ID" value="GLB45029.1"/>
    <property type="molecule type" value="Genomic_DNA"/>
</dbReference>
<keyword evidence="5 9" id="KW-0479">Metal-binding</keyword>
<dbReference type="InterPro" id="IPR017972">
    <property type="entry name" value="Cyt_P450_CS"/>
</dbReference>
<dbReference type="InterPro" id="IPR001128">
    <property type="entry name" value="Cyt_P450"/>
</dbReference>
<dbReference type="InterPro" id="IPR036396">
    <property type="entry name" value="Cyt_P450_sf"/>
</dbReference>
<dbReference type="GO" id="GO:0004497">
    <property type="term" value="F:monooxygenase activity"/>
    <property type="evidence" value="ECO:0007669"/>
    <property type="project" value="UniProtKB-KW"/>
</dbReference>
<gene>
    <name evidence="12" type="ORF">LshimejAT787_1901070</name>
</gene>
<dbReference type="AlphaFoldDB" id="A0A9P3Q0W8"/>
<reference evidence="12" key="1">
    <citation type="submission" date="2022-07" db="EMBL/GenBank/DDBJ databases">
        <title>The genome of Lyophyllum shimeji provides insight into the initial evolution of ectomycorrhizal fungal genome.</title>
        <authorList>
            <person name="Kobayashi Y."/>
            <person name="Shibata T."/>
            <person name="Hirakawa H."/>
            <person name="Shigenobu S."/>
            <person name="Nishiyama T."/>
            <person name="Yamada A."/>
            <person name="Hasebe M."/>
            <person name="Kawaguchi M."/>
        </authorList>
    </citation>
    <scope>NUCLEOTIDE SEQUENCE</scope>
    <source>
        <strain evidence="12">AT787</strain>
    </source>
</reference>
<comment type="caution">
    <text evidence="12">The sequence shown here is derived from an EMBL/GenBank/DDBJ whole genome shotgun (WGS) entry which is preliminary data.</text>
</comment>
<evidence type="ECO:0000256" key="2">
    <source>
        <dbReference type="ARBA" id="ARBA00005179"/>
    </source>
</evidence>
<comment type="similarity">
    <text evidence="3 10">Belongs to the cytochrome P450 family.</text>
</comment>
<dbReference type="PANTHER" id="PTHR46300:SF5">
    <property type="entry name" value="CYTOCHROME P450"/>
    <property type="match status" value="1"/>
</dbReference>
<evidence type="ECO:0000256" key="9">
    <source>
        <dbReference type="PIRSR" id="PIRSR602401-1"/>
    </source>
</evidence>
<protein>
    <submittedName>
        <fullName evidence="12">Cytochrome p450</fullName>
    </submittedName>
</protein>
<keyword evidence="8 10" id="KW-0503">Monooxygenase</keyword>
<comment type="cofactor">
    <cofactor evidence="1 9">
        <name>heme</name>
        <dbReference type="ChEBI" id="CHEBI:30413"/>
    </cofactor>
</comment>
<keyword evidence="13" id="KW-1185">Reference proteome</keyword>
<dbReference type="Proteomes" id="UP001063166">
    <property type="component" value="Unassembled WGS sequence"/>
</dbReference>
<evidence type="ECO:0000256" key="6">
    <source>
        <dbReference type="ARBA" id="ARBA00023002"/>
    </source>
</evidence>
<dbReference type="CDD" id="cd11065">
    <property type="entry name" value="CYP64-like"/>
    <property type="match status" value="1"/>
</dbReference>
<dbReference type="InterPro" id="IPR002401">
    <property type="entry name" value="Cyt_P450_E_grp-I"/>
</dbReference>
<keyword evidence="4 9" id="KW-0349">Heme</keyword>
<feature type="signal peptide" evidence="11">
    <location>
        <begin position="1"/>
        <end position="17"/>
    </location>
</feature>
<evidence type="ECO:0000256" key="4">
    <source>
        <dbReference type="ARBA" id="ARBA00022617"/>
    </source>
</evidence>
<dbReference type="Gene3D" id="1.10.630.10">
    <property type="entry name" value="Cytochrome P450"/>
    <property type="match status" value="1"/>
</dbReference>
<dbReference type="GO" id="GO:0016705">
    <property type="term" value="F:oxidoreductase activity, acting on paired donors, with incorporation or reduction of molecular oxygen"/>
    <property type="evidence" value="ECO:0007669"/>
    <property type="project" value="InterPro"/>
</dbReference>
<evidence type="ECO:0000256" key="5">
    <source>
        <dbReference type="ARBA" id="ARBA00022723"/>
    </source>
</evidence>
<sequence>MTSTSPALVLAVAAVAAVVLRDRLSSKKRVPLPPGPPADPFIGHLRLVPSEGQDVFFYKLGKQYGDVVQLRVLGRSLIILNSVQAANDLLDKRSANYSDRPDLPIYELMGEGDMLGFVKYGDEFRAQRRMINGYFSQDKVKNHRPVQIREARILAYGLLQTPEKRSDVLSRFSTAIIVDVGYGHQIVSTNDPYVKIAGDVGRVMSESGPPGATLVDAFPILRYFPSWFPGTYYANYARNSQGVVRRLKEFPFNQVKEQIAQGTAKPSFLQAQLETMNQTGQRDETLAKRIQATAAVLYQGGADTTSAVLDFFFLAMLLYPQYQAKAHEEIDAVVGQERLPELHDRNSLPYLECLIYETLRWYQPAPTGGPHKSMEDDIYNGMLIPKGSILIPNIRGMTWDDNVYQDPFNFDPTRFMPAPMGRGEPYPPAFGFGRRVCPGRHLAIESLWLSVATIMATMTIHRTVDRDGKEVIPDVLPVTTGITSHPRPFQAILKPRTPNSFTLLKHAVESG</sequence>
<dbReference type="OrthoDB" id="2789670at2759"/>
<dbReference type="PRINTS" id="PR00463">
    <property type="entry name" value="EP450I"/>
</dbReference>
<feature type="binding site" description="axial binding residue" evidence="9">
    <location>
        <position position="437"/>
    </location>
    <ligand>
        <name>heme</name>
        <dbReference type="ChEBI" id="CHEBI:30413"/>
    </ligand>
    <ligandPart>
        <name>Fe</name>
        <dbReference type="ChEBI" id="CHEBI:18248"/>
    </ligandPart>
</feature>
<dbReference type="InterPro" id="IPR050364">
    <property type="entry name" value="Cytochrome_P450_fung"/>
</dbReference>
<dbReference type="PANTHER" id="PTHR46300">
    <property type="entry name" value="P450, PUTATIVE (EUROFUNG)-RELATED-RELATED"/>
    <property type="match status" value="1"/>
</dbReference>
<evidence type="ECO:0000313" key="12">
    <source>
        <dbReference type="EMBL" id="GLB45029.1"/>
    </source>
</evidence>
<dbReference type="SUPFAM" id="SSF48264">
    <property type="entry name" value="Cytochrome P450"/>
    <property type="match status" value="1"/>
</dbReference>
<keyword evidence="11" id="KW-0732">Signal</keyword>
<proteinExistence type="inferred from homology"/>
<organism evidence="12 13">
    <name type="scientific">Lyophyllum shimeji</name>
    <name type="common">Hon-shimeji</name>
    <name type="synonym">Tricholoma shimeji</name>
    <dbReference type="NCBI Taxonomy" id="47721"/>
    <lineage>
        <taxon>Eukaryota</taxon>
        <taxon>Fungi</taxon>
        <taxon>Dikarya</taxon>
        <taxon>Basidiomycota</taxon>
        <taxon>Agaricomycotina</taxon>
        <taxon>Agaricomycetes</taxon>
        <taxon>Agaricomycetidae</taxon>
        <taxon>Agaricales</taxon>
        <taxon>Tricholomatineae</taxon>
        <taxon>Lyophyllaceae</taxon>
        <taxon>Lyophyllum</taxon>
    </lineage>
</organism>
<feature type="chain" id="PRO_5040392283" evidence="11">
    <location>
        <begin position="18"/>
        <end position="511"/>
    </location>
</feature>
<name>A0A9P3Q0W8_LYOSH</name>
<evidence type="ECO:0000256" key="10">
    <source>
        <dbReference type="RuleBase" id="RU000461"/>
    </source>
</evidence>
<evidence type="ECO:0000256" key="8">
    <source>
        <dbReference type="ARBA" id="ARBA00023033"/>
    </source>
</evidence>
<accession>A0A9P3Q0W8</accession>
<dbReference type="GO" id="GO:0020037">
    <property type="term" value="F:heme binding"/>
    <property type="evidence" value="ECO:0007669"/>
    <property type="project" value="InterPro"/>
</dbReference>
<dbReference type="PROSITE" id="PS00086">
    <property type="entry name" value="CYTOCHROME_P450"/>
    <property type="match status" value="1"/>
</dbReference>
<evidence type="ECO:0000256" key="11">
    <source>
        <dbReference type="SAM" id="SignalP"/>
    </source>
</evidence>
<dbReference type="GO" id="GO:0005506">
    <property type="term" value="F:iron ion binding"/>
    <property type="evidence" value="ECO:0007669"/>
    <property type="project" value="InterPro"/>
</dbReference>
<dbReference type="PRINTS" id="PR00385">
    <property type="entry name" value="P450"/>
</dbReference>
<evidence type="ECO:0000256" key="3">
    <source>
        <dbReference type="ARBA" id="ARBA00010617"/>
    </source>
</evidence>